<reference evidence="10" key="2">
    <citation type="submission" date="2018-07" db="EMBL/GenBank/DDBJ databases">
        <authorList>
            <person name="Mckenzie S.K."/>
            <person name="Kronauer D.J.C."/>
        </authorList>
    </citation>
    <scope>NUCLEOTIDE SEQUENCE</scope>
    <source>
        <strain evidence="10">Clonal line C1</strain>
    </source>
</reference>
<sequence>MQTRICKLDNESISSIESSRRANDELADGDVIRKDTMNNSINADSCAGFSVVERNAVLKVLEACADSLVVYRNTLKQEATMKERPLFEIGISETLIPQSLSGDPTMMDSRRATAREKLRRDSLYVSDIIQELRREISERGTIGVLIKEIERITSMEKRGRLLTEENERIRTIATELQRAIVDKKASNEKEEERLTGRLTSMRDETERLKLIKDVEMRYVRAWEKARREQNVLRYELEMDERQETLNDHRICERNENCVNGALTRYQTRRMAFIKNRIEQWRQRYDREGEMHEKQICKVRNEIEDARKYLEKLTTEYRSNQQFIDTYLAEQAALKRQKEHEVHVERSTIRIQAWWRGIMVRRKLGPYRPEEKKKKRAIKTKK</sequence>
<dbReference type="PANTHER" id="PTHR14871:SF1">
    <property type="entry name" value="DYNEIN REGULATORY COMPLEX PROTEIN 9"/>
    <property type="match status" value="1"/>
</dbReference>
<dbReference type="GO" id="GO:0044782">
    <property type="term" value="P:cilium organization"/>
    <property type="evidence" value="ECO:0007669"/>
    <property type="project" value="TreeGrafter"/>
</dbReference>
<evidence type="ECO:0000256" key="7">
    <source>
        <dbReference type="ARBA" id="ARBA00023212"/>
    </source>
</evidence>
<evidence type="ECO:0000256" key="2">
    <source>
        <dbReference type="ARBA" id="ARBA00008222"/>
    </source>
</evidence>
<keyword evidence="5" id="KW-0282">Flagellum</keyword>
<accession>A0A3L8DSI3</accession>
<evidence type="ECO:0000256" key="6">
    <source>
        <dbReference type="ARBA" id="ARBA00023069"/>
    </source>
</evidence>
<dbReference type="PROSITE" id="PS50096">
    <property type="entry name" value="IQ"/>
    <property type="match status" value="1"/>
</dbReference>
<evidence type="ECO:0000256" key="1">
    <source>
        <dbReference type="ARBA" id="ARBA00004611"/>
    </source>
</evidence>
<comment type="caution">
    <text evidence="10">The sequence shown here is derived from an EMBL/GenBank/DDBJ whole genome shotgun (WGS) entry which is preliminary data.</text>
</comment>
<dbReference type="SMART" id="SM00015">
    <property type="entry name" value="IQ"/>
    <property type="match status" value="1"/>
</dbReference>
<dbReference type="EMBL" id="QOIP01000004">
    <property type="protein sequence ID" value="RLU23371.1"/>
    <property type="molecule type" value="Genomic_DNA"/>
</dbReference>
<dbReference type="GO" id="GO:0005737">
    <property type="term" value="C:cytoplasm"/>
    <property type="evidence" value="ECO:0007669"/>
    <property type="project" value="TreeGrafter"/>
</dbReference>
<evidence type="ECO:0000313" key="10">
    <source>
        <dbReference type="EMBL" id="RLU23371.1"/>
    </source>
</evidence>
<keyword evidence="8" id="KW-0966">Cell projection</keyword>
<evidence type="ECO:0000256" key="9">
    <source>
        <dbReference type="ARBA" id="ARBA00032183"/>
    </source>
</evidence>
<keyword evidence="7" id="KW-0206">Cytoskeleton</keyword>
<keyword evidence="6" id="KW-0969">Cilium</keyword>
<comment type="subcellular location">
    <subcellularLocation>
        <location evidence="1">Cytoplasm</location>
        <location evidence="1">Cytoskeleton</location>
        <location evidence="1">Flagellum axoneme</location>
    </subcellularLocation>
</comment>
<dbReference type="Pfam" id="PF00612">
    <property type="entry name" value="IQ"/>
    <property type="match status" value="1"/>
</dbReference>
<comment type="similarity">
    <text evidence="2">Belongs to the DRC9 family.</text>
</comment>
<dbReference type="InterPro" id="IPR042618">
    <property type="entry name" value="IQCG"/>
</dbReference>
<protein>
    <recommendedName>
        <fullName evidence="3">Dynein regulatory complex protein 9</fullName>
    </recommendedName>
    <alternativeName>
        <fullName evidence="9">IQ domain-containing protein G</fullName>
    </alternativeName>
</protein>
<dbReference type="PANTHER" id="PTHR14871">
    <property type="entry name" value="DYNEIN REGULATORY COMPLEX PROTEIN 9"/>
    <property type="match status" value="1"/>
</dbReference>
<keyword evidence="4" id="KW-0963">Cytoplasm</keyword>
<name>A0A3L8DSI3_OOCBI</name>
<organism evidence="10">
    <name type="scientific">Ooceraea biroi</name>
    <name type="common">Clonal raider ant</name>
    <name type="synonym">Cerapachys biroi</name>
    <dbReference type="NCBI Taxonomy" id="2015173"/>
    <lineage>
        <taxon>Eukaryota</taxon>
        <taxon>Metazoa</taxon>
        <taxon>Ecdysozoa</taxon>
        <taxon>Arthropoda</taxon>
        <taxon>Hexapoda</taxon>
        <taxon>Insecta</taxon>
        <taxon>Pterygota</taxon>
        <taxon>Neoptera</taxon>
        <taxon>Endopterygota</taxon>
        <taxon>Hymenoptera</taxon>
        <taxon>Apocrita</taxon>
        <taxon>Aculeata</taxon>
        <taxon>Formicoidea</taxon>
        <taxon>Formicidae</taxon>
        <taxon>Dorylinae</taxon>
        <taxon>Ooceraea</taxon>
    </lineage>
</organism>
<dbReference type="Proteomes" id="UP000279307">
    <property type="component" value="Chromosome 4"/>
</dbReference>
<evidence type="ECO:0000256" key="4">
    <source>
        <dbReference type="ARBA" id="ARBA00022490"/>
    </source>
</evidence>
<dbReference type="CDD" id="cd23766">
    <property type="entry name" value="IQCG"/>
    <property type="match status" value="1"/>
</dbReference>
<evidence type="ECO:0000256" key="8">
    <source>
        <dbReference type="ARBA" id="ARBA00023273"/>
    </source>
</evidence>
<dbReference type="GO" id="GO:0031514">
    <property type="term" value="C:motile cilium"/>
    <property type="evidence" value="ECO:0007669"/>
    <property type="project" value="TreeGrafter"/>
</dbReference>
<dbReference type="AlphaFoldDB" id="A0A3L8DSI3"/>
<gene>
    <name evidence="10" type="ORF">DMN91_003575</name>
</gene>
<proteinExistence type="inferred from homology"/>
<dbReference type="InterPro" id="IPR000048">
    <property type="entry name" value="IQ_motif_EF-hand-BS"/>
</dbReference>
<evidence type="ECO:0000256" key="5">
    <source>
        <dbReference type="ARBA" id="ARBA00022846"/>
    </source>
</evidence>
<dbReference type="OrthoDB" id="10254713at2759"/>
<reference evidence="10" key="1">
    <citation type="journal article" date="2018" name="Genome Res.">
        <title>The genomic architecture and molecular evolution of ant odorant receptors.</title>
        <authorList>
            <person name="McKenzie S.K."/>
            <person name="Kronauer D.J.C."/>
        </authorList>
    </citation>
    <scope>NUCLEOTIDE SEQUENCE [LARGE SCALE GENOMIC DNA]</scope>
    <source>
        <strain evidence="10">Clonal line C1</strain>
    </source>
</reference>
<evidence type="ECO:0000256" key="3">
    <source>
        <dbReference type="ARBA" id="ARBA00013738"/>
    </source>
</evidence>